<dbReference type="PROSITE" id="PS51184">
    <property type="entry name" value="JMJC"/>
    <property type="match status" value="1"/>
</dbReference>
<feature type="domain" description="JmjC" evidence="4">
    <location>
        <begin position="93"/>
        <end position="221"/>
    </location>
</feature>
<comment type="cofactor">
    <cofactor evidence="1">
        <name>Fe(2+)</name>
        <dbReference type="ChEBI" id="CHEBI:29033"/>
    </cofactor>
</comment>
<reference evidence="5 6" key="1">
    <citation type="submission" date="2023-10" db="EMBL/GenBank/DDBJ databases">
        <title>Two novel species belonging to the OM43/NOR5 clade.</title>
        <authorList>
            <person name="Park M."/>
        </authorList>
    </citation>
    <scope>NUCLEOTIDE SEQUENCE [LARGE SCALE GENOMIC DNA]</scope>
    <source>
        <strain evidence="5 6">IMCC45268</strain>
    </source>
</reference>
<dbReference type="EMBL" id="CP136865">
    <property type="protein sequence ID" value="WOJ95939.1"/>
    <property type="molecule type" value="Genomic_DNA"/>
</dbReference>
<dbReference type="Gene3D" id="2.60.120.650">
    <property type="entry name" value="Cupin"/>
    <property type="match status" value="1"/>
</dbReference>
<keyword evidence="3" id="KW-0408">Iron</keyword>
<keyword evidence="6" id="KW-1185">Reference proteome</keyword>
<dbReference type="SMART" id="SM00558">
    <property type="entry name" value="JmjC"/>
    <property type="match status" value="1"/>
</dbReference>
<keyword evidence="2" id="KW-0479">Metal-binding</keyword>
<evidence type="ECO:0000313" key="5">
    <source>
        <dbReference type="EMBL" id="WOJ95939.1"/>
    </source>
</evidence>
<dbReference type="RefSeq" id="WP_407326630.1">
    <property type="nucleotide sequence ID" value="NZ_CP136865.1"/>
</dbReference>
<dbReference type="Pfam" id="PF08007">
    <property type="entry name" value="JmjC_2"/>
    <property type="match status" value="1"/>
</dbReference>
<gene>
    <name evidence="5" type="ORF">R0137_11870</name>
</gene>
<proteinExistence type="predicted"/>
<dbReference type="Proteomes" id="UP001626549">
    <property type="component" value="Chromosome"/>
</dbReference>
<organism evidence="5 6">
    <name type="scientific">Congregibacter brevis</name>
    <dbReference type="NCBI Taxonomy" id="3081201"/>
    <lineage>
        <taxon>Bacteria</taxon>
        <taxon>Pseudomonadati</taxon>
        <taxon>Pseudomonadota</taxon>
        <taxon>Gammaproteobacteria</taxon>
        <taxon>Cellvibrionales</taxon>
        <taxon>Halieaceae</taxon>
        <taxon>Congregibacter</taxon>
    </lineage>
</organism>
<dbReference type="PANTHER" id="PTHR13096:SF8">
    <property type="entry name" value="RIBOSOMAL OXYGENASE 1"/>
    <property type="match status" value="1"/>
</dbReference>
<evidence type="ECO:0000256" key="3">
    <source>
        <dbReference type="ARBA" id="ARBA00023004"/>
    </source>
</evidence>
<dbReference type="InterPro" id="IPR039994">
    <property type="entry name" value="NO66-like"/>
</dbReference>
<dbReference type="Gene3D" id="3.40.366.30">
    <property type="entry name" value="50S ribosomal protein L16 arginine hydroxylase, Chain A, Domain 2"/>
    <property type="match status" value="1"/>
</dbReference>
<evidence type="ECO:0000256" key="2">
    <source>
        <dbReference type="ARBA" id="ARBA00022723"/>
    </source>
</evidence>
<dbReference type="SUPFAM" id="SSF51197">
    <property type="entry name" value="Clavaminate synthase-like"/>
    <property type="match status" value="1"/>
</dbReference>
<sequence>MSRPRLQLDVEDFLAKHWQREHLFIPAGFQNFEVPADADELAGLAIEEEVDGRIVSADEGHWHQERGPFTAESYERGGSWSLLVQSVDQYWDETAELLRAVEFLPTWRLDDIMMSYATDGGSAGPHYDNYDVFIIQGEGQRLWQIGGACNASSSLMENTDLRLLSDFEPHHEYLMSCGDVLYVPPGIAHYGTSVGESTSFSIGFRAPRHSDLLARWADNRLNALEDDALFRDPARKISKRSGEITSEDLERARIQLLQLLDQSDPKWFGEAITDVATTHSDVRDTKSVRDCERGWITRIPGSRLAWHASGDELMVFAHGCSHDAPLCLQPLIEALCRNEEVVLEEARYLHDAAPGLLSWLCEEGVILCYE</sequence>
<evidence type="ECO:0000313" key="6">
    <source>
        <dbReference type="Proteomes" id="UP001626549"/>
    </source>
</evidence>
<dbReference type="PANTHER" id="PTHR13096">
    <property type="entry name" value="MINA53 MYC INDUCED NUCLEAR ANTIGEN"/>
    <property type="match status" value="1"/>
</dbReference>
<name>A0ABZ0IAV3_9GAMM</name>
<accession>A0ABZ0IAV3</accession>
<dbReference type="InterPro" id="IPR003347">
    <property type="entry name" value="JmjC_dom"/>
</dbReference>
<evidence type="ECO:0000259" key="4">
    <source>
        <dbReference type="PROSITE" id="PS51184"/>
    </source>
</evidence>
<evidence type="ECO:0000256" key="1">
    <source>
        <dbReference type="ARBA" id="ARBA00001954"/>
    </source>
</evidence>
<protein>
    <submittedName>
        <fullName evidence="5">Cupin domain-containing protein</fullName>
    </submittedName>
</protein>